<comment type="caution">
    <text evidence="1">The sequence shown here is derived from an EMBL/GenBank/DDBJ whole genome shotgun (WGS) entry which is preliminary data.</text>
</comment>
<sequence>MEDSHSILIAVEGPRLPRQAIFCSAMTRLYPPHIHCLVIAQTLVQLEKNCYVAGTAKLNFPHNGTPCTPTTTANGGASVVPEILPYPTSHARLGRLPIKPSAIELEASEIVIAMVYPEHQFTKTPGLGL</sequence>
<dbReference type="EMBL" id="JABSTR010000010">
    <property type="protein sequence ID" value="KAH9380543.1"/>
    <property type="molecule type" value="Genomic_DNA"/>
</dbReference>
<name>A0A9J6H1E1_HAELO</name>
<accession>A0A9J6H1E1</accession>
<dbReference type="VEuPathDB" id="VectorBase:HLOH_041736"/>
<protein>
    <submittedName>
        <fullName evidence="1">Uncharacterized protein</fullName>
    </submittedName>
</protein>
<keyword evidence="2" id="KW-1185">Reference proteome</keyword>
<proteinExistence type="predicted"/>
<dbReference type="Proteomes" id="UP000821853">
    <property type="component" value="Chromosome 8"/>
</dbReference>
<evidence type="ECO:0000313" key="1">
    <source>
        <dbReference type="EMBL" id="KAH9380543.1"/>
    </source>
</evidence>
<reference evidence="1 2" key="1">
    <citation type="journal article" date="2020" name="Cell">
        <title>Large-Scale Comparative Analyses of Tick Genomes Elucidate Their Genetic Diversity and Vector Capacities.</title>
        <authorList>
            <consortium name="Tick Genome and Microbiome Consortium (TIGMIC)"/>
            <person name="Jia N."/>
            <person name="Wang J."/>
            <person name="Shi W."/>
            <person name="Du L."/>
            <person name="Sun Y."/>
            <person name="Zhan W."/>
            <person name="Jiang J.F."/>
            <person name="Wang Q."/>
            <person name="Zhang B."/>
            <person name="Ji P."/>
            <person name="Bell-Sakyi L."/>
            <person name="Cui X.M."/>
            <person name="Yuan T.T."/>
            <person name="Jiang B.G."/>
            <person name="Yang W.F."/>
            <person name="Lam T.T."/>
            <person name="Chang Q.C."/>
            <person name="Ding S.J."/>
            <person name="Wang X.J."/>
            <person name="Zhu J.G."/>
            <person name="Ruan X.D."/>
            <person name="Zhao L."/>
            <person name="Wei J.T."/>
            <person name="Ye R.Z."/>
            <person name="Que T.C."/>
            <person name="Du C.H."/>
            <person name="Zhou Y.H."/>
            <person name="Cheng J.X."/>
            <person name="Dai P.F."/>
            <person name="Guo W.B."/>
            <person name="Han X.H."/>
            <person name="Huang E.J."/>
            <person name="Li L.F."/>
            <person name="Wei W."/>
            <person name="Gao Y.C."/>
            <person name="Liu J.Z."/>
            <person name="Shao H.Z."/>
            <person name="Wang X."/>
            <person name="Wang C.C."/>
            <person name="Yang T.C."/>
            <person name="Huo Q.B."/>
            <person name="Li W."/>
            <person name="Chen H.Y."/>
            <person name="Chen S.E."/>
            <person name="Zhou L.G."/>
            <person name="Ni X.B."/>
            <person name="Tian J.H."/>
            <person name="Sheng Y."/>
            <person name="Liu T."/>
            <person name="Pan Y.S."/>
            <person name="Xia L.Y."/>
            <person name="Li J."/>
            <person name="Zhao F."/>
            <person name="Cao W.C."/>
        </authorList>
    </citation>
    <scope>NUCLEOTIDE SEQUENCE [LARGE SCALE GENOMIC DNA]</scope>
    <source>
        <strain evidence="1">HaeL-2018</strain>
    </source>
</reference>
<organism evidence="1 2">
    <name type="scientific">Haemaphysalis longicornis</name>
    <name type="common">Bush tick</name>
    <dbReference type="NCBI Taxonomy" id="44386"/>
    <lineage>
        <taxon>Eukaryota</taxon>
        <taxon>Metazoa</taxon>
        <taxon>Ecdysozoa</taxon>
        <taxon>Arthropoda</taxon>
        <taxon>Chelicerata</taxon>
        <taxon>Arachnida</taxon>
        <taxon>Acari</taxon>
        <taxon>Parasitiformes</taxon>
        <taxon>Ixodida</taxon>
        <taxon>Ixodoidea</taxon>
        <taxon>Ixodidae</taxon>
        <taxon>Haemaphysalinae</taxon>
        <taxon>Haemaphysalis</taxon>
    </lineage>
</organism>
<evidence type="ECO:0000313" key="2">
    <source>
        <dbReference type="Proteomes" id="UP000821853"/>
    </source>
</evidence>
<dbReference type="AlphaFoldDB" id="A0A9J6H1E1"/>
<gene>
    <name evidence="1" type="ORF">HPB48_008706</name>
</gene>